<dbReference type="InterPro" id="IPR050562">
    <property type="entry name" value="FAD_mOase_fung"/>
</dbReference>
<keyword evidence="7" id="KW-1185">Reference proteome</keyword>
<evidence type="ECO:0000259" key="5">
    <source>
        <dbReference type="Pfam" id="PF01494"/>
    </source>
</evidence>
<dbReference type="PANTHER" id="PTHR47356:SF2">
    <property type="entry name" value="FAD-BINDING DOMAIN-CONTAINING PROTEIN-RELATED"/>
    <property type="match status" value="1"/>
</dbReference>
<comment type="caution">
    <text evidence="6">The sequence shown here is derived from an EMBL/GenBank/DDBJ whole genome shotgun (WGS) entry which is preliminary data.</text>
</comment>
<sequence>MEPSPSPPQSLTSQPTTNFKVIIVGGSIAGLTLAHCLAKLSNVDFVVLEKRAAIAPQEGASVGILPHGGRILDQLGLFEEILRHVEPLTTAHVSYPDGFRHTNRSPTVLFERFGLPLAFLERRILLHILYTALPDASRVLAGKSVVSVEQEHDGKNGMTVRTDDGSSYHGDFVVGADGVHSRVRREMWRLAELERPGSITAKEKNSTNPVLGLIVDYDCIFGISDSPPALRPGEQIASLHDGRSFLTFPGKDGRVFWFLLRKLDRQYPYSSAPRPSATDMEKTAEQFAADHIWNGVQFGHLWKRRRVVGMTNLEEGVFSTWHFGRVVCIGDSMHKMAPNTGQGANCAIEDAAALANALSMAIKDDSYPSQAIIHALLQSFSKIRLARVQEIYKSARLVVRLHARESLALRLVGRYYLPYSGDLPADTASKLIC</sequence>
<accession>A0ABR4G4I4</accession>
<comment type="similarity">
    <text evidence="1">Belongs to the paxM FAD-dependent monooxygenase family.</text>
</comment>
<feature type="domain" description="FAD-binding" evidence="5">
    <location>
        <begin position="20"/>
        <end position="187"/>
    </location>
</feature>
<organism evidence="6 7">
    <name type="scientific">Aspergillus keveii</name>
    <dbReference type="NCBI Taxonomy" id="714993"/>
    <lineage>
        <taxon>Eukaryota</taxon>
        <taxon>Fungi</taxon>
        <taxon>Dikarya</taxon>
        <taxon>Ascomycota</taxon>
        <taxon>Pezizomycotina</taxon>
        <taxon>Eurotiomycetes</taxon>
        <taxon>Eurotiomycetidae</taxon>
        <taxon>Eurotiales</taxon>
        <taxon>Aspergillaceae</taxon>
        <taxon>Aspergillus</taxon>
        <taxon>Aspergillus subgen. Nidulantes</taxon>
    </lineage>
</organism>
<keyword evidence="3" id="KW-0274">FAD</keyword>
<protein>
    <recommendedName>
        <fullName evidence="5">FAD-binding domain-containing protein</fullName>
    </recommendedName>
</protein>
<dbReference type="Pfam" id="PF01494">
    <property type="entry name" value="FAD_binding_3"/>
    <property type="match status" value="2"/>
</dbReference>
<evidence type="ECO:0000256" key="4">
    <source>
        <dbReference type="ARBA" id="ARBA00023002"/>
    </source>
</evidence>
<evidence type="ECO:0000313" key="6">
    <source>
        <dbReference type="EMBL" id="KAL2793925.1"/>
    </source>
</evidence>
<evidence type="ECO:0000313" key="7">
    <source>
        <dbReference type="Proteomes" id="UP001610563"/>
    </source>
</evidence>
<dbReference type="Gene3D" id="3.50.50.60">
    <property type="entry name" value="FAD/NAD(P)-binding domain"/>
    <property type="match status" value="1"/>
</dbReference>
<evidence type="ECO:0000256" key="1">
    <source>
        <dbReference type="ARBA" id="ARBA00007992"/>
    </source>
</evidence>
<reference evidence="6 7" key="1">
    <citation type="submission" date="2024-07" db="EMBL/GenBank/DDBJ databases">
        <title>Section-level genome sequencing and comparative genomics of Aspergillus sections Usti and Cavernicolus.</title>
        <authorList>
            <consortium name="Lawrence Berkeley National Laboratory"/>
            <person name="Nybo J.L."/>
            <person name="Vesth T.C."/>
            <person name="Theobald S."/>
            <person name="Frisvad J.C."/>
            <person name="Larsen T.O."/>
            <person name="Kjaerboelling I."/>
            <person name="Rothschild-Mancinelli K."/>
            <person name="Lyhne E.K."/>
            <person name="Kogle M.E."/>
            <person name="Barry K."/>
            <person name="Clum A."/>
            <person name="Na H."/>
            <person name="Ledsgaard L."/>
            <person name="Lin J."/>
            <person name="Lipzen A."/>
            <person name="Kuo A."/>
            <person name="Riley R."/>
            <person name="Mondo S."/>
            <person name="Labutti K."/>
            <person name="Haridas S."/>
            <person name="Pangalinan J."/>
            <person name="Salamov A.A."/>
            <person name="Simmons B.A."/>
            <person name="Magnuson J.K."/>
            <person name="Chen J."/>
            <person name="Drula E."/>
            <person name="Henrissat B."/>
            <person name="Wiebenga A."/>
            <person name="Lubbers R.J."/>
            <person name="Gomes A.C."/>
            <person name="Makela M.R."/>
            <person name="Stajich J."/>
            <person name="Grigoriev I.V."/>
            <person name="Mortensen U.H."/>
            <person name="De Vries R.P."/>
            <person name="Baker S.E."/>
            <person name="Andersen M.R."/>
        </authorList>
    </citation>
    <scope>NUCLEOTIDE SEQUENCE [LARGE SCALE GENOMIC DNA]</scope>
    <source>
        <strain evidence="6 7">CBS 209.92</strain>
    </source>
</reference>
<dbReference type="SUPFAM" id="SSF51905">
    <property type="entry name" value="FAD/NAD(P)-binding domain"/>
    <property type="match status" value="1"/>
</dbReference>
<dbReference type="Proteomes" id="UP001610563">
    <property type="component" value="Unassembled WGS sequence"/>
</dbReference>
<dbReference type="PANTHER" id="PTHR47356">
    <property type="entry name" value="FAD-DEPENDENT MONOOXYGENASE ASQG-RELATED"/>
    <property type="match status" value="1"/>
</dbReference>
<dbReference type="PRINTS" id="PR00420">
    <property type="entry name" value="RNGMNOXGNASE"/>
</dbReference>
<gene>
    <name evidence="6" type="ORF">BJX66DRAFT_351473</name>
</gene>
<dbReference type="EMBL" id="JBFTWV010000051">
    <property type="protein sequence ID" value="KAL2793925.1"/>
    <property type="molecule type" value="Genomic_DNA"/>
</dbReference>
<evidence type="ECO:0000256" key="3">
    <source>
        <dbReference type="ARBA" id="ARBA00022827"/>
    </source>
</evidence>
<name>A0ABR4G4I4_9EURO</name>
<proteinExistence type="inferred from homology"/>
<keyword evidence="4" id="KW-0560">Oxidoreductase</keyword>
<dbReference type="InterPro" id="IPR036188">
    <property type="entry name" value="FAD/NAD-bd_sf"/>
</dbReference>
<keyword evidence="2" id="KW-0285">Flavoprotein</keyword>
<feature type="domain" description="FAD-binding" evidence="5">
    <location>
        <begin position="281"/>
        <end position="392"/>
    </location>
</feature>
<dbReference type="InterPro" id="IPR002938">
    <property type="entry name" value="FAD-bd"/>
</dbReference>
<evidence type="ECO:0000256" key="2">
    <source>
        <dbReference type="ARBA" id="ARBA00022630"/>
    </source>
</evidence>